<dbReference type="Gene3D" id="2.60.120.10">
    <property type="entry name" value="Jelly Rolls"/>
    <property type="match status" value="1"/>
</dbReference>
<comment type="domain">
    <text evidence="14">The KHA domain (rich in hydrophobic and acidic residues) present in the C-terminal part is likely to be important for tetramerization.</text>
</comment>
<dbReference type="PROSITE" id="PS51490">
    <property type="entry name" value="KHA"/>
    <property type="match status" value="1"/>
</dbReference>
<evidence type="ECO:0000256" key="15">
    <source>
        <dbReference type="SAM" id="MobiDB-lite"/>
    </source>
</evidence>
<dbReference type="AlphaFoldDB" id="A0A8X8XII4"/>
<keyword evidence="13" id="KW-0040">ANK repeat</keyword>
<evidence type="ECO:0000256" key="9">
    <source>
        <dbReference type="ARBA" id="ARBA00022989"/>
    </source>
</evidence>
<evidence type="ECO:0000256" key="3">
    <source>
        <dbReference type="ARBA" id="ARBA00022448"/>
    </source>
</evidence>
<keyword evidence="4 14" id="KW-0633">Potassium transport</keyword>
<dbReference type="PANTHER" id="PTHR45743:SF2">
    <property type="entry name" value="POTASSIUM CHANNEL AKT1"/>
    <property type="match status" value="1"/>
</dbReference>
<dbReference type="GO" id="GO:0005249">
    <property type="term" value="F:voltage-gated potassium channel activity"/>
    <property type="evidence" value="ECO:0007669"/>
    <property type="project" value="UniProtKB-UniRule"/>
</dbReference>
<dbReference type="SUPFAM" id="SSF81324">
    <property type="entry name" value="Voltage-gated potassium channels"/>
    <property type="match status" value="1"/>
</dbReference>
<dbReference type="Gene3D" id="1.10.287.70">
    <property type="match status" value="1"/>
</dbReference>
<evidence type="ECO:0000259" key="17">
    <source>
        <dbReference type="PROSITE" id="PS51490"/>
    </source>
</evidence>
<feature type="region of interest" description="Disordered" evidence="15">
    <location>
        <begin position="1"/>
        <end position="47"/>
    </location>
</feature>
<comment type="caution">
    <text evidence="14">Lacks conserved residue(s) required for the propagation of feature annotation.</text>
</comment>
<dbReference type="SUPFAM" id="SSF48403">
    <property type="entry name" value="Ankyrin repeat"/>
    <property type="match status" value="1"/>
</dbReference>
<evidence type="ECO:0000256" key="2">
    <source>
        <dbReference type="ARBA" id="ARBA00007929"/>
    </source>
</evidence>
<accession>A0A8X8XII4</accession>
<comment type="domain">
    <text evidence="14">The segment S4 is probably the voltage-sensor and is characterized by a series of positively charged amino acids. The pore-forming region H5 is enclosed by the transmembrane segments S5 and S6 in the Shaker-type (1P/6TM) and contains the GYGD signature motif which seems to be involved in potassium selectivity.</text>
</comment>
<dbReference type="Gene3D" id="1.10.287.630">
    <property type="entry name" value="Helix hairpin bin"/>
    <property type="match status" value="1"/>
</dbReference>
<dbReference type="FunFam" id="1.10.287.70:FF:000123">
    <property type="entry name" value="Potassium channel KAT3"/>
    <property type="match status" value="1"/>
</dbReference>
<dbReference type="SMART" id="SM00248">
    <property type="entry name" value="ANK"/>
    <property type="match status" value="4"/>
</dbReference>
<feature type="repeat" description="ANK" evidence="13">
    <location>
        <begin position="630"/>
        <end position="662"/>
    </location>
</feature>
<keyword evidence="12 14" id="KW-0407">Ion channel</keyword>
<evidence type="ECO:0000256" key="6">
    <source>
        <dbReference type="ARBA" id="ARBA00022826"/>
    </source>
</evidence>
<comment type="similarity">
    <text evidence="2 14">Belongs to the potassium channel family. Plant (TC 1.A.1.4) subfamily.</text>
</comment>
<keyword evidence="11 14" id="KW-0472">Membrane</keyword>
<evidence type="ECO:0000256" key="4">
    <source>
        <dbReference type="ARBA" id="ARBA00022538"/>
    </source>
</evidence>
<evidence type="ECO:0000256" key="11">
    <source>
        <dbReference type="ARBA" id="ARBA00023136"/>
    </source>
</evidence>
<dbReference type="GO" id="GO:0034702">
    <property type="term" value="C:monoatomic ion channel complex"/>
    <property type="evidence" value="ECO:0007669"/>
    <property type="project" value="UniProtKB-KW"/>
</dbReference>
<dbReference type="InterPro" id="IPR014710">
    <property type="entry name" value="RmlC-like_jellyroll"/>
</dbReference>
<dbReference type="InterPro" id="IPR018490">
    <property type="entry name" value="cNMP-bd_dom_sf"/>
</dbReference>
<dbReference type="PANTHER" id="PTHR45743">
    <property type="entry name" value="POTASSIUM CHANNEL AKT1"/>
    <property type="match status" value="1"/>
</dbReference>
<evidence type="ECO:0000256" key="7">
    <source>
        <dbReference type="ARBA" id="ARBA00022882"/>
    </source>
</evidence>
<dbReference type="Gene3D" id="1.25.40.20">
    <property type="entry name" value="Ankyrin repeat-containing domain"/>
    <property type="match status" value="1"/>
</dbReference>
<dbReference type="EMBL" id="PNBA02000008">
    <property type="protein sequence ID" value="KAG6414591.1"/>
    <property type="molecule type" value="Genomic_DNA"/>
</dbReference>
<dbReference type="FunFam" id="2.60.120.10:FF:000074">
    <property type="entry name" value="Potassium channel KAT2"/>
    <property type="match status" value="1"/>
</dbReference>
<dbReference type="InterPro" id="IPR045319">
    <property type="entry name" value="KAT/AKT"/>
</dbReference>
<proteinExistence type="inferred from homology"/>
<dbReference type="Pfam" id="PF00027">
    <property type="entry name" value="cNMP_binding"/>
    <property type="match status" value="1"/>
</dbReference>
<feature type="domain" description="Cyclic nucleotide-binding" evidence="16">
    <location>
        <begin position="420"/>
        <end position="538"/>
    </location>
</feature>
<gene>
    <name evidence="18" type="ORF">SASPL_121964</name>
</gene>
<dbReference type="SUPFAM" id="SSF51206">
    <property type="entry name" value="cAMP-binding domain-like"/>
    <property type="match status" value="1"/>
</dbReference>
<evidence type="ECO:0000259" key="16">
    <source>
        <dbReference type="PROSITE" id="PS50042"/>
    </source>
</evidence>
<dbReference type="Pfam" id="PF11834">
    <property type="entry name" value="KHA"/>
    <property type="match status" value="1"/>
</dbReference>
<protein>
    <recommendedName>
        <fullName evidence="14">Potassium channel</fullName>
    </recommendedName>
</protein>
<feature type="transmembrane region" description="Helical" evidence="14">
    <location>
        <begin position="315"/>
        <end position="341"/>
    </location>
</feature>
<dbReference type="InterPro" id="IPR005821">
    <property type="entry name" value="Ion_trans_dom"/>
</dbReference>
<dbReference type="InterPro" id="IPR021789">
    <property type="entry name" value="KHA_dom"/>
</dbReference>
<keyword evidence="6 14" id="KW-0631">Potassium channel</keyword>
<dbReference type="InterPro" id="IPR002110">
    <property type="entry name" value="Ankyrin_rpt"/>
</dbReference>
<evidence type="ECO:0000256" key="10">
    <source>
        <dbReference type="ARBA" id="ARBA00023065"/>
    </source>
</evidence>
<feature type="repeat" description="ANK" evidence="13">
    <location>
        <begin position="597"/>
        <end position="629"/>
    </location>
</feature>
<sequence>MHEPSNVALGQREEDDCKESDAVWAYDEPTSGREMGRQKHRKNSWDAGMGSMSKIAEIESEIERASADDRSYHSVSSDILPALGVHAPWKPKLRSFVISSLDPRYRYWERLLIILVFYTAWMSPFEFSFTIEHNGPLGIADNVVNGFFAIDIVLTFFVAYLDKSTYLLVDDHKMIALRYAKTWLIFDVISTMPSQLAQKIMPNAYTYVSILRLWRLRRASAMFQRWEKDRNRNYYVVRIAKLTCVVLFEIHAAGCFFYLLADRHPDPTKTWIGSVNEDFAQYSLFHRYVIAVYWSSITATTTGYGDYHPVNKEEMIFTIFYVFLNIGMNSYVIGNMTNMIVQATFKTRKFRETIETASSFARRNRLPERLQEQMLAHLSLTYRTDSEGLQQQETLEALPKAIRSSILHFLFYPLVEKVYLFQGVSKDLLFQLVSEMKGEYFPPREDIILQNEAPTDMYIMVTGAVELIKDKNGGKVVVEEQKGDVYGEVGVLCYRPHVCTVQTKRLSQLLRLSRSSLINMLQANLEDGTIIMNNLVEHLKQQNDPVMQEILADMEHMLAQGKVDMPLTLCFAAARQDDLLLQRLLKRGLDPNELDREGHNALHLAASNGGKECVLLLLDNGADPNKRDSEGKVPLWDAILGKHEDVVNLLVDNGAKLDSGDVGEFACHAAKIGDLELLKEITKFNGDVMSLSSSGTTAMHTAIDQNKLDTVKFLIEQGADIDIPDSHGWAPRALAHDKGRQEIIALFDTIQPLKKTTSLPPLNREEASYFKKHASESSLLRVKDDEDPSSSPQTVASSSLPRYSVSDFQKSLAGIITSGGTPSHGGMIITTPPLLSSPFKQIRVFVRRAGSGDDAEGVVVILPGSLSELMEWGFQKFGFLPTRILTEDGALIEDLAVIRDGDHLFLAS</sequence>
<dbReference type="CDD" id="cd00038">
    <property type="entry name" value="CAP_ED"/>
    <property type="match status" value="1"/>
</dbReference>
<feature type="transmembrane region" description="Helical" evidence="14">
    <location>
        <begin position="235"/>
        <end position="261"/>
    </location>
</feature>
<comment type="subcellular location">
    <subcellularLocation>
        <location evidence="1 14">Membrane</location>
        <topology evidence="1 14">Multi-pass membrane protein</topology>
    </subcellularLocation>
</comment>
<evidence type="ECO:0000256" key="14">
    <source>
        <dbReference type="RuleBase" id="RU369015"/>
    </source>
</evidence>
<feature type="transmembrane region" description="Helical" evidence="14">
    <location>
        <begin position="143"/>
        <end position="161"/>
    </location>
</feature>
<evidence type="ECO:0000256" key="8">
    <source>
        <dbReference type="ARBA" id="ARBA00022958"/>
    </source>
</evidence>
<keyword evidence="5 14" id="KW-0812">Transmembrane</keyword>
<dbReference type="InterPro" id="IPR003938">
    <property type="entry name" value="K_chnl_volt-dep_EAG/ELK/ERG"/>
</dbReference>
<organism evidence="18">
    <name type="scientific">Salvia splendens</name>
    <name type="common">Scarlet sage</name>
    <dbReference type="NCBI Taxonomy" id="180675"/>
    <lineage>
        <taxon>Eukaryota</taxon>
        <taxon>Viridiplantae</taxon>
        <taxon>Streptophyta</taxon>
        <taxon>Embryophyta</taxon>
        <taxon>Tracheophyta</taxon>
        <taxon>Spermatophyta</taxon>
        <taxon>Magnoliopsida</taxon>
        <taxon>eudicotyledons</taxon>
        <taxon>Gunneridae</taxon>
        <taxon>Pentapetalae</taxon>
        <taxon>asterids</taxon>
        <taxon>lamiids</taxon>
        <taxon>Lamiales</taxon>
        <taxon>Lamiaceae</taxon>
        <taxon>Nepetoideae</taxon>
        <taxon>Mentheae</taxon>
        <taxon>Salviinae</taxon>
        <taxon>Salvia</taxon>
        <taxon>Salvia subgen. Calosphace</taxon>
        <taxon>core Calosphace</taxon>
    </lineage>
</organism>
<dbReference type="Proteomes" id="UP000298416">
    <property type="component" value="Unassembled WGS sequence"/>
</dbReference>
<keyword evidence="10 14" id="KW-0406">Ion transport</keyword>
<comment type="function">
    <text evidence="14">Potassium channel.</text>
</comment>
<dbReference type="InterPro" id="IPR000595">
    <property type="entry name" value="cNMP-bd_dom"/>
</dbReference>
<feature type="domain" description="KHA" evidence="17">
    <location>
        <begin position="843"/>
        <end position="908"/>
    </location>
</feature>
<evidence type="ECO:0000313" key="18">
    <source>
        <dbReference type="EMBL" id="KAG6414591.1"/>
    </source>
</evidence>
<name>A0A8X8XII4_SALSN</name>
<evidence type="ECO:0000256" key="5">
    <source>
        <dbReference type="ARBA" id="ARBA00022692"/>
    </source>
</evidence>
<dbReference type="PROSITE" id="PS50297">
    <property type="entry name" value="ANK_REP_REGION"/>
    <property type="match status" value="3"/>
</dbReference>
<dbReference type="Pfam" id="PF00520">
    <property type="entry name" value="Ion_trans"/>
    <property type="match status" value="1"/>
</dbReference>
<dbReference type="PRINTS" id="PR01415">
    <property type="entry name" value="ANKYRIN"/>
</dbReference>
<feature type="repeat" description="ANK" evidence="13">
    <location>
        <begin position="694"/>
        <end position="726"/>
    </location>
</feature>
<dbReference type="Pfam" id="PF12796">
    <property type="entry name" value="Ank_2"/>
    <property type="match status" value="2"/>
</dbReference>
<dbReference type="PRINTS" id="PR01463">
    <property type="entry name" value="EAGCHANLFMLY"/>
</dbReference>
<dbReference type="PROSITE" id="PS50088">
    <property type="entry name" value="ANK_REPEAT"/>
    <property type="match status" value="3"/>
</dbReference>
<evidence type="ECO:0000313" key="19">
    <source>
        <dbReference type="Proteomes" id="UP000298416"/>
    </source>
</evidence>
<comment type="caution">
    <text evidence="18">The sequence shown here is derived from an EMBL/GenBank/DDBJ whole genome shotgun (WGS) entry which is preliminary data.</text>
</comment>
<dbReference type="InterPro" id="IPR036770">
    <property type="entry name" value="Ankyrin_rpt-contain_sf"/>
</dbReference>
<dbReference type="SMART" id="SM00100">
    <property type="entry name" value="cNMP"/>
    <property type="match status" value="1"/>
</dbReference>
<evidence type="ECO:0000256" key="12">
    <source>
        <dbReference type="ARBA" id="ARBA00023303"/>
    </source>
</evidence>
<dbReference type="PROSITE" id="PS50042">
    <property type="entry name" value="CNMP_BINDING_3"/>
    <property type="match status" value="1"/>
</dbReference>
<reference evidence="18" key="1">
    <citation type="submission" date="2018-01" db="EMBL/GenBank/DDBJ databases">
        <authorList>
            <person name="Mao J.F."/>
        </authorList>
    </citation>
    <scope>NUCLEOTIDE SEQUENCE</scope>
    <source>
        <strain evidence="18">Huo1</strain>
        <tissue evidence="18">Leaf</tissue>
    </source>
</reference>
<evidence type="ECO:0000256" key="13">
    <source>
        <dbReference type="PROSITE-ProRule" id="PRU00023"/>
    </source>
</evidence>
<keyword evidence="8 14" id="KW-0630">Potassium</keyword>
<keyword evidence="3 14" id="KW-0813">Transport</keyword>
<feature type="transmembrane region" description="Helical" evidence="14">
    <location>
        <begin position="111"/>
        <end position="131"/>
    </location>
</feature>
<reference evidence="18" key="2">
    <citation type="submission" date="2020-08" db="EMBL/GenBank/DDBJ databases">
        <title>Plant Genome Project.</title>
        <authorList>
            <person name="Zhang R.-G."/>
        </authorList>
    </citation>
    <scope>NUCLEOTIDE SEQUENCE</scope>
    <source>
        <strain evidence="18">Huo1</strain>
        <tissue evidence="18">Leaf</tissue>
    </source>
</reference>
<keyword evidence="7 14" id="KW-0851">Voltage-gated channel</keyword>
<evidence type="ECO:0000256" key="1">
    <source>
        <dbReference type="ARBA" id="ARBA00004141"/>
    </source>
</evidence>
<keyword evidence="9 14" id="KW-1133">Transmembrane helix</keyword>
<keyword evidence="19" id="KW-1185">Reference proteome</keyword>
<comment type="subunit">
    <text evidence="14">The potassium channel is composed of a homo- or heterotetrameric complex of pore-forming subunits.</text>
</comment>